<keyword evidence="6 7" id="KW-0472">Membrane</keyword>
<evidence type="ECO:0000313" key="15">
    <source>
        <dbReference type="Proteomes" id="UP000663870"/>
    </source>
</evidence>
<feature type="transmembrane region" description="Helical" evidence="7">
    <location>
        <begin position="179"/>
        <end position="196"/>
    </location>
</feature>
<evidence type="ECO:0000313" key="11">
    <source>
        <dbReference type="EMBL" id="CAF1429388.1"/>
    </source>
</evidence>
<organism evidence="9 14">
    <name type="scientific">Rotaria sordida</name>
    <dbReference type="NCBI Taxonomy" id="392033"/>
    <lineage>
        <taxon>Eukaryota</taxon>
        <taxon>Metazoa</taxon>
        <taxon>Spiralia</taxon>
        <taxon>Gnathifera</taxon>
        <taxon>Rotifera</taxon>
        <taxon>Eurotatoria</taxon>
        <taxon>Bdelloidea</taxon>
        <taxon>Philodinida</taxon>
        <taxon>Philodinidae</taxon>
        <taxon>Rotaria</taxon>
    </lineage>
</organism>
<gene>
    <name evidence="13" type="ORF">JBS370_LOCUS12403</name>
    <name evidence="11" type="ORF">JXQ802_LOCUS36337</name>
    <name evidence="12" type="ORF">JXQ802_LOCUS36347</name>
    <name evidence="8" type="ORF">PYM288_LOCUS23366</name>
    <name evidence="9" type="ORF">PYM288_LOCUS23376</name>
    <name evidence="10" type="ORF">ZHD862_LOCUS24973</name>
</gene>
<evidence type="ECO:0000313" key="13">
    <source>
        <dbReference type="EMBL" id="CAF3748090.1"/>
    </source>
</evidence>
<accession>A0A814UDM2</accession>
<feature type="transmembrane region" description="Helical" evidence="7">
    <location>
        <begin position="302"/>
        <end position="323"/>
    </location>
</feature>
<comment type="caution">
    <text evidence="9">The sequence shown here is derived from an EMBL/GenBank/DDBJ whole genome shotgun (WGS) entry which is preliminary data.</text>
</comment>
<evidence type="ECO:0000256" key="5">
    <source>
        <dbReference type="ARBA" id="ARBA00022989"/>
    </source>
</evidence>
<dbReference type="EMBL" id="CAJNOH010001078">
    <property type="protein sequence ID" value="CAF1172781.1"/>
    <property type="molecule type" value="Genomic_DNA"/>
</dbReference>
<dbReference type="Proteomes" id="UP000663870">
    <property type="component" value="Unassembled WGS sequence"/>
</dbReference>
<dbReference type="PANTHER" id="PTHR36122">
    <property type="entry name" value="NICOTINAMIDE RIBOSIDE TRANSPORTER PNUC"/>
    <property type="match status" value="1"/>
</dbReference>
<evidence type="ECO:0000313" key="9">
    <source>
        <dbReference type="EMBL" id="CAF1173008.1"/>
    </source>
</evidence>
<evidence type="ECO:0000313" key="14">
    <source>
        <dbReference type="Proteomes" id="UP000663854"/>
    </source>
</evidence>
<evidence type="ECO:0000256" key="3">
    <source>
        <dbReference type="ARBA" id="ARBA00022475"/>
    </source>
</evidence>
<keyword evidence="2" id="KW-0813">Transport</keyword>
<name>A0A814UDM2_9BILA</name>
<keyword evidence="5 7" id="KW-1133">Transmembrane helix</keyword>
<dbReference type="PANTHER" id="PTHR36122:SF2">
    <property type="entry name" value="NICOTINAMIDE RIBOSIDE TRANSPORTER PNUC"/>
    <property type="match status" value="1"/>
</dbReference>
<sequence length="340" mass="39746">MSTTKLELTNPNKKEILTKSIPINSISDDSEDESIESNIVNQEKQQSSILYLFIKRYIQQLKLVFQSIISDLKDFKYWQIIIFILFATFNVVFSILDFNSFFSHQQPRSLLKWTNDVEDGKPLWRRILLCFSGISAFTNILYVGLVIYGKISSFFWGITGAILYGIYAFAYGYVGDAQLFVFFFLPMQFIGIYLWSKKLDNKSTTRVKSLKFSGWIFICISSFLLTLLFYYEIPMFSKYLASTYFFEDKFIPHVFDATTNALNVIGQFLLIACYWEQYIIWIFVNIMSIIMYSGRLGTPLDINLLLVWIMLAISSACGLYKWYHRWKDSKHISSMSNIKV</sequence>
<protein>
    <recommendedName>
        <fullName evidence="16">Nicotinamide mononucleotide transporter</fullName>
    </recommendedName>
</protein>
<evidence type="ECO:0000256" key="2">
    <source>
        <dbReference type="ARBA" id="ARBA00022448"/>
    </source>
</evidence>
<dbReference type="Proteomes" id="UP000663864">
    <property type="component" value="Unassembled WGS sequence"/>
</dbReference>
<evidence type="ECO:0000313" key="12">
    <source>
        <dbReference type="EMBL" id="CAF1429593.1"/>
    </source>
</evidence>
<feature type="transmembrane region" description="Helical" evidence="7">
    <location>
        <begin position="123"/>
        <end position="147"/>
    </location>
</feature>
<feature type="transmembrane region" description="Helical" evidence="7">
    <location>
        <begin position="80"/>
        <end position="103"/>
    </location>
</feature>
<feature type="transmembrane region" description="Helical" evidence="7">
    <location>
        <begin position="251"/>
        <end position="271"/>
    </location>
</feature>
<keyword evidence="3" id="KW-1003">Cell membrane</keyword>
<dbReference type="AlphaFoldDB" id="A0A814UDM2"/>
<dbReference type="Proteomes" id="UP000663854">
    <property type="component" value="Unassembled WGS sequence"/>
</dbReference>
<dbReference type="Proteomes" id="UP000663836">
    <property type="component" value="Unassembled WGS sequence"/>
</dbReference>
<proteinExistence type="predicted"/>
<dbReference type="GO" id="GO:0034257">
    <property type="term" value="F:nicotinamide riboside transmembrane transporter activity"/>
    <property type="evidence" value="ECO:0007669"/>
    <property type="project" value="InterPro"/>
</dbReference>
<dbReference type="EMBL" id="CAJNOT010001739">
    <property type="protein sequence ID" value="CAF1242928.1"/>
    <property type="molecule type" value="Genomic_DNA"/>
</dbReference>
<dbReference type="NCBIfam" id="TIGR01528">
    <property type="entry name" value="NMN_trans_PnuC"/>
    <property type="match status" value="1"/>
</dbReference>
<evidence type="ECO:0000313" key="10">
    <source>
        <dbReference type="EMBL" id="CAF1242928.1"/>
    </source>
</evidence>
<feature type="transmembrane region" description="Helical" evidence="7">
    <location>
        <begin position="154"/>
        <end position="173"/>
    </location>
</feature>
<feature type="transmembrane region" description="Helical" evidence="7">
    <location>
        <begin position="212"/>
        <end position="231"/>
    </location>
</feature>
<dbReference type="Pfam" id="PF04973">
    <property type="entry name" value="NMN_transporter"/>
    <property type="match status" value="1"/>
</dbReference>
<comment type="subcellular location">
    <subcellularLocation>
        <location evidence="1">Cell membrane</location>
        <topology evidence="1">Multi-pass membrane protein</topology>
    </subcellularLocation>
</comment>
<dbReference type="GO" id="GO:0005886">
    <property type="term" value="C:plasma membrane"/>
    <property type="evidence" value="ECO:0007669"/>
    <property type="project" value="UniProtKB-SubCell"/>
</dbReference>
<keyword evidence="15" id="KW-1185">Reference proteome</keyword>
<dbReference type="EMBL" id="CAJNOL010001858">
    <property type="protein sequence ID" value="CAF1429388.1"/>
    <property type="molecule type" value="Genomic_DNA"/>
</dbReference>
<dbReference type="EMBL" id="CAJOBD010001009">
    <property type="protein sequence ID" value="CAF3748090.1"/>
    <property type="molecule type" value="Genomic_DNA"/>
</dbReference>
<reference evidence="9" key="1">
    <citation type="submission" date="2021-02" db="EMBL/GenBank/DDBJ databases">
        <authorList>
            <person name="Nowell W R."/>
        </authorList>
    </citation>
    <scope>NUCLEOTIDE SEQUENCE</scope>
</reference>
<evidence type="ECO:0000256" key="4">
    <source>
        <dbReference type="ARBA" id="ARBA00022692"/>
    </source>
</evidence>
<evidence type="ECO:0000256" key="6">
    <source>
        <dbReference type="ARBA" id="ARBA00023136"/>
    </source>
</evidence>
<evidence type="ECO:0000313" key="8">
    <source>
        <dbReference type="EMBL" id="CAF1172781.1"/>
    </source>
</evidence>
<evidence type="ECO:0000256" key="7">
    <source>
        <dbReference type="SAM" id="Phobius"/>
    </source>
</evidence>
<dbReference type="InterPro" id="IPR006419">
    <property type="entry name" value="NMN_transpt_PnuC"/>
</dbReference>
<feature type="transmembrane region" description="Helical" evidence="7">
    <location>
        <begin position="278"/>
        <end position="296"/>
    </location>
</feature>
<evidence type="ECO:0000256" key="1">
    <source>
        <dbReference type="ARBA" id="ARBA00004651"/>
    </source>
</evidence>
<keyword evidence="4 7" id="KW-0812">Transmembrane</keyword>
<dbReference type="EMBL" id="CAJNOH010001079">
    <property type="protein sequence ID" value="CAF1173008.1"/>
    <property type="molecule type" value="Genomic_DNA"/>
</dbReference>
<evidence type="ECO:0008006" key="16">
    <source>
        <dbReference type="Google" id="ProtNLM"/>
    </source>
</evidence>
<dbReference type="EMBL" id="CAJNOL010001859">
    <property type="protein sequence ID" value="CAF1429593.1"/>
    <property type="molecule type" value="Genomic_DNA"/>
</dbReference>